<feature type="compositionally biased region" description="Low complexity" evidence="1">
    <location>
        <begin position="457"/>
        <end position="470"/>
    </location>
</feature>
<feature type="compositionally biased region" description="Basic and acidic residues" evidence="1">
    <location>
        <begin position="698"/>
        <end position="725"/>
    </location>
</feature>
<dbReference type="SMART" id="SM00028">
    <property type="entry name" value="TPR"/>
    <property type="match status" value="2"/>
</dbReference>
<feature type="compositionally biased region" description="Pro residues" evidence="1">
    <location>
        <begin position="643"/>
        <end position="656"/>
    </location>
</feature>
<sequence length="861" mass="90745">MGERKSRWVIVTPTGDELVFRSLSELQEALMGNEQAEDDQEHMRVSTCDLEPSQAFAAAQRHVVAGRAGVKMGGGMGVAGRGTPSPYQNTLAGIPLPQHVMAAAGVRTTNVGGFSPAGQAAHEMRAKSVAASGDAPSGAALLRNTPVPSSGPRGRVRLRRTTPAGVFAPPANPRLPAPMAANDLHPDWPRGGRGPSGTKPGLVAPSAPPPALTSGTPLPRVVAPPVLDDPRRPRFASASPTCPGLYPLSKNRTSPGIHPGRTPAALPARVDPMPVGRLEPLPPVPEAPMRPRATPSPSGEPSLDSVDAIWAAMLQSTSKFVPFPMPPRAASPQPAMDVASEQEAQNVDDGWASVANIPALPRQTPQQMPPVQQMPVQQLQPYQPVQPIQPMPQVPLNEPGNPFMKGSERALLDAYPAGQTPPHAVHAARVAQGWAPPPMPAPPPLPPGYAYEGQGGFQRDQGGFRPQGWQEQGGGGGGWQEEPGAYPDQGSYPEPSGNFGDYRNVVAESELDLNALPMPPPSLPVRSRSLSDGPDLSEAMRSQVPSDEAPRYSVPSLDDRDSSSSASMPLMHEQERRFPRWWFPLIAAAGFGVGVLIVVGREPPPSRTAAVEVAPKASASAAQETKPAAPPPVVASATAAPAPVEPTPVAPAPIAPTPMAVNDRPAEPPSVGTSAFDRRTEAPAVTPAKVIELGPSKADNKVEKTEKTEKAPEKTEKTEKSDKPAEATAEAAGDPGATPVKLEGKSAYDKAVNAQRAGDLARARTLFRQVAEKEPHNFEAQTGLGDVARAMGEKQEAILAYRRALAENQSFYPALLGLADVLWESGDKTAAAERYAEIAKRFSPSMYPNRVRERVSGAETP</sequence>
<feature type="region of interest" description="Disordered" evidence="1">
    <location>
        <begin position="434"/>
        <end position="502"/>
    </location>
</feature>
<keyword evidence="2" id="KW-1133">Transmembrane helix</keyword>
<dbReference type="InterPro" id="IPR011990">
    <property type="entry name" value="TPR-like_helical_dom_sf"/>
</dbReference>
<dbReference type="Gene3D" id="1.25.40.10">
    <property type="entry name" value="Tetratricopeptide repeat domain"/>
    <property type="match status" value="1"/>
</dbReference>
<evidence type="ECO:0000256" key="1">
    <source>
        <dbReference type="SAM" id="MobiDB-lite"/>
    </source>
</evidence>
<keyword evidence="2" id="KW-0812">Transmembrane</keyword>
<proteinExistence type="predicted"/>
<protein>
    <submittedName>
        <fullName evidence="3">Tetratricopeptide repeat protein</fullName>
    </submittedName>
</protein>
<feature type="transmembrane region" description="Helical" evidence="2">
    <location>
        <begin position="581"/>
        <end position="599"/>
    </location>
</feature>
<feature type="compositionally biased region" description="Pro residues" evidence="1">
    <location>
        <begin position="435"/>
        <end position="447"/>
    </location>
</feature>
<keyword evidence="4" id="KW-1185">Reference proteome</keyword>
<dbReference type="SUPFAM" id="SSF48452">
    <property type="entry name" value="TPR-like"/>
    <property type="match status" value="1"/>
</dbReference>
<evidence type="ECO:0000313" key="3">
    <source>
        <dbReference type="EMBL" id="WXB09336.1"/>
    </source>
</evidence>
<dbReference type="RefSeq" id="WP_394839008.1">
    <property type="nucleotide sequence ID" value="NZ_CP089983.1"/>
</dbReference>
<dbReference type="Pfam" id="PF13432">
    <property type="entry name" value="TPR_16"/>
    <property type="match status" value="1"/>
</dbReference>
<accession>A0ABZ2LEG8</accession>
<reference evidence="3" key="1">
    <citation type="submission" date="2021-12" db="EMBL/GenBank/DDBJ databases">
        <title>Discovery of the Pendulisporaceae a myxobacterial family with distinct sporulation behavior and unique specialized metabolism.</title>
        <authorList>
            <person name="Garcia R."/>
            <person name="Popoff A."/>
            <person name="Bader C.D."/>
            <person name="Loehr J."/>
            <person name="Walesch S."/>
            <person name="Walt C."/>
            <person name="Boldt J."/>
            <person name="Bunk B."/>
            <person name="Haeckl F.J.F.P.J."/>
            <person name="Gunesch A.P."/>
            <person name="Birkelbach J."/>
            <person name="Nuebel U."/>
            <person name="Pietschmann T."/>
            <person name="Bach T."/>
            <person name="Mueller R."/>
        </authorList>
    </citation>
    <scope>NUCLEOTIDE SEQUENCE</scope>
    <source>
        <strain evidence="3">MSr11367</strain>
    </source>
</reference>
<organism evidence="3 4">
    <name type="scientific">Pendulispora rubella</name>
    <dbReference type="NCBI Taxonomy" id="2741070"/>
    <lineage>
        <taxon>Bacteria</taxon>
        <taxon>Pseudomonadati</taxon>
        <taxon>Myxococcota</taxon>
        <taxon>Myxococcia</taxon>
        <taxon>Myxococcales</taxon>
        <taxon>Sorangiineae</taxon>
        <taxon>Pendulisporaceae</taxon>
        <taxon>Pendulispora</taxon>
    </lineage>
</organism>
<dbReference type="Proteomes" id="UP001374803">
    <property type="component" value="Chromosome"/>
</dbReference>
<gene>
    <name evidence="3" type="ORF">LVJ94_19150</name>
</gene>
<dbReference type="EMBL" id="CP089983">
    <property type="protein sequence ID" value="WXB09336.1"/>
    <property type="molecule type" value="Genomic_DNA"/>
</dbReference>
<evidence type="ECO:0000313" key="4">
    <source>
        <dbReference type="Proteomes" id="UP001374803"/>
    </source>
</evidence>
<dbReference type="InterPro" id="IPR019734">
    <property type="entry name" value="TPR_rpt"/>
</dbReference>
<name>A0ABZ2LEG8_9BACT</name>
<feature type="region of interest" description="Disordered" evidence="1">
    <location>
        <begin position="514"/>
        <end position="571"/>
    </location>
</feature>
<evidence type="ECO:0000256" key="2">
    <source>
        <dbReference type="SAM" id="Phobius"/>
    </source>
</evidence>
<feature type="region of interest" description="Disordered" evidence="1">
    <location>
        <begin position="615"/>
        <end position="744"/>
    </location>
</feature>
<feature type="region of interest" description="Disordered" evidence="1">
    <location>
        <begin position="135"/>
        <end position="302"/>
    </location>
</feature>
<keyword evidence="2" id="KW-0472">Membrane</keyword>